<proteinExistence type="predicted"/>
<organism evidence="1 2">
    <name type="scientific">Bifidobacterium simiarum</name>
    <dbReference type="NCBI Taxonomy" id="2045441"/>
    <lineage>
        <taxon>Bacteria</taxon>
        <taxon>Bacillati</taxon>
        <taxon>Actinomycetota</taxon>
        <taxon>Actinomycetes</taxon>
        <taxon>Bifidobacteriales</taxon>
        <taxon>Bifidobacteriaceae</taxon>
        <taxon>Bifidobacterium</taxon>
    </lineage>
</organism>
<dbReference type="OrthoDB" id="7030467at2"/>
<dbReference type="Gene3D" id="3.30.2310.20">
    <property type="entry name" value="RelE-like"/>
    <property type="match status" value="1"/>
</dbReference>
<dbReference type="InterPro" id="IPR004386">
    <property type="entry name" value="Toxin_YafQ-like"/>
</dbReference>
<dbReference type="Proteomes" id="UP000231451">
    <property type="component" value="Unassembled WGS sequence"/>
</dbReference>
<gene>
    <name evidence="1" type="ORF">CSQ87_08290</name>
</gene>
<dbReference type="Pfam" id="PF15738">
    <property type="entry name" value="YafQ_toxin"/>
    <property type="match status" value="1"/>
</dbReference>
<dbReference type="SUPFAM" id="SSF143011">
    <property type="entry name" value="RelE-like"/>
    <property type="match status" value="1"/>
</dbReference>
<comment type="caution">
    <text evidence="1">The sequence shown here is derived from an EMBL/GenBank/DDBJ whole genome shotgun (WGS) entry which is preliminary data.</text>
</comment>
<dbReference type="RefSeq" id="WP_100513414.1">
    <property type="nucleotide sequence ID" value="NZ_JAFEJQ010000006.1"/>
</dbReference>
<evidence type="ECO:0000313" key="2">
    <source>
        <dbReference type="Proteomes" id="UP000231451"/>
    </source>
</evidence>
<dbReference type="EMBL" id="PEBK01000008">
    <property type="protein sequence ID" value="PJM74721.1"/>
    <property type="molecule type" value="Genomic_DNA"/>
</dbReference>
<reference evidence="1 2" key="1">
    <citation type="submission" date="2017-10" db="EMBL/GenBank/DDBJ databases">
        <title>Draft genome sequences of strains TRE 1, TRE 9, TRE H and TRI 7, isolated from tamarins, belonging to four potential novel Bifidobacterium species.</title>
        <authorList>
            <person name="Mattarelli P."/>
            <person name="Modesto M."/>
            <person name="Puglisi E."/>
            <person name="Morelli L."/>
            <person name="Spezio C."/>
            <person name="Bonetti A."/>
            <person name="Sandri C."/>
        </authorList>
    </citation>
    <scope>NUCLEOTIDE SEQUENCE [LARGE SCALE GENOMIC DNA]</scope>
    <source>
        <strain evidence="2">TRI7</strain>
    </source>
</reference>
<dbReference type="AlphaFoldDB" id="A0A2M9HD37"/>
<evidence type="ECO:0000313" key="1">
    <source>
        <dbReference type="EMBL" id="PJM74721.1"/>
    </source>
</evidence>
<keyword evidence="2" id="KW-1185">Reference proteome</keyword>
<sequence length="105" mass="12160">MRYRLKPTEKFKSDFRRLKMEHPEMIPELKEAFQELIDEGTLPSGYVPHVLGNRGGLYNGRMDAHIWEGRVDVVLVYQPHASQPSILLLRCGTHGELFQGGFHER</sequence>
<dbReference type="InterPro" id="IPR035093">
    <property type="entry name" value="RelE/ParE_toxin_dom_sf"/>
</dbReference>
<accession>A0A2M9HD37</accession>
<protein>
    <submittedName>
        <fullName evidence="1">Type II toxin-antitoxin system mRNA interferase toxin, RelE/StbE family</fullName>
    </submittedName>
</protein>
<name>A0A2M9HD37_9BIFI</name>